<keyword evidence="1" id="KW-0521">NADP</keyword>
<dbReference type="PANTHER" id="PTHR47706:SF9">
    <property type="entry name" value="NMRA-LIKE DOMAIN-CONTAINING PROTEIN-RELATED"/>
    <property type="match status" value="1"/>
</dbReference>
<dbReference type="PANTHER" id="PTHR47706">
    <property type="entry name" value="NMRA-LIKE FAMILY PROTEIN"/>
    <property type="match status" value="1"/>
</dbReference>
<dbReference type="Gene3D" id="3.90.25.10">
    <property type="entry name" value="UDP-galactose 4-epimerase, domain 1"/>
    <property type="match status" value="1"/>
</dbReference>
<protein>
    <submittedName>
        <fullName evidence="4">Uu.00g005620.m01.CDS01</fullName>
    </submittedName>
</protein>
<evidence type="ECO:0000256" key="1">
    <source>
        <dbReference type="ARBA" id="ARBA00022857"/>
    </source>
</evidence>
<evidence type="ECO:0000313" key="4">
    <source>
        <dbReference type="EMBL" id="CAJ2506432.1"/>
    </source>
</evidence>
<organism evidence="4 5">
    <name type="scientific">Anthostomella pinea</name>
    <dbReference type="NCBI Taxonomy" id="933095"/>
    <lineage>
        <taxon>Eukaryota</taxon>
        <taxon>Fungi</taxon>
        <taxon>Dikarya</taxon>
        <taxon>Ascomycota</taxon>
        <taxon>Pezizomycotina</taxon>
        <taxon>Sordariomycetes</taxon>
        <taxon>Xylariomycetidae</taxon>
        <taxon>Xylariales</taxon>
        <taxon>Xylariaceae</taxon>
        <taxon>Anthostomella</taxon>
    </lineage>
</organism>
<gene>
    <name evidence="4" type="ORF">KHLLAP_LOCUS6900</name>
</gene>
<dbReference type="InterPro" id="IPR051609">
    <property type="entry name" value="NmrA/Isoflavone_reductase-like"/>
</dbReference>
<evidence type="ECO:0000256" key="3">
    <source>
        <dbReference type="SAM" id="MobiDB-lite"/>
    </source>
</evidence>
<sequence length="303" mass="33220">MSLKNVAVFGANGQLGQSITNALLKCKKQTFNVLAVIPPGSQEPTVPSSSNYKCQTIDVLTASRDELKSALKESTLSSARSTAKPWIPKPISRMQPPTHASSASIPASTASTRLTTSQATTGATCTRCGTGRPRLSRRLCCIYIVFIHFNYHPAVDSEKMSYTLIGCGDFYNQGREAIWCPWTQHDPPNGTYTFHVIGPPGAEKAKADFTHIDDFANFLVATLDTVSHGEIVALLEKYSGKKVRFERYGEDDMHRIVAKPDSAPDELRQSAFPVDFWFLVKGAQGTGTFRRPGARIVIVSFRT</sequence>
<feature type="compositionally biased region" description="Low complexity" evidence="3">
    <location>
        <begin position="96"/>
        <end position="116"/>
    </location>
</feature>
<dbReference type="Proteomes" id="UP001295740">
    <property type="component" value="Unassembled WGS sequence"/>
</dbReference>
<comment type="caution">
    <text evidence="4">The sequence shown here is derived from an EMBL/GenBank/DDBJ whole genome shotgun (WGS) entry which is preliminary data.</text>
</comment>
<dbReference type="InterPro" id="IPR036291">
    <property type="entry name" value="NAD(P)-bd_dom_sf"/>
</dbReference>
<dbReference type="AlphaFoldDB" id="A0AAI8VKV8"/>
<dbReference type="SUPFAM" id="SSF51735">
    <property type="entry name" value="NAD(P)-binding Rossmann-fold domains"/>
    <property type="match status" value="1"/>
</dbReference>
<proteinExistence type="predicted"/>
<reference evidence="4" key="1">
    <citation type="submission" date="2023-10" db="EMBL/GenBank/DDBJ databases">
        <authorList>
            <person name="Hackl T."/>
        </authorList>
    </citation>
    <scope>NUCLEOTIDE SEQUENCE</scope>
</reference>
<dbReference type="EMBL" id="CAUWAG010000008">
    <property type="protein sequence ID" value="CAJ2506432.1"/>
    <property type="molecule type" value="Genomic_DNA"/>
</dbReference>
<keyword evidence="2" id="KW-0560">Oxidoreductase</keyword>
<accession>A0AAI8VKV8</accession>
<dbReference type="GO" id="GO:0016491">
    <property type="term" value="F:oxidoreductase activity"/>
    <property type="evidence" value="ECO:0007669"/>
    <property type="project" value="UniProtKB-KW"/>
</dbReference>
<evidence type="ECO:0000256" key="2">
    <source>
        <dbReference type="ARBA" id="ARBA00023002"/>
    </source>
</evidence>
<dbReference type="Gene3D" id="3.40.50.720">
    <property type="entry name" value="NAD(P)-binding Rossmann-like Domain"/>
    <property type="match status" value="2"/>
</dbReference>
<name>A0AAI8VKV8_9PEZI</name>
<feature type="region of interest" description="Disordered" evidence="3">
    <location>
        <begin position="81"/>
        <end position="116"/>
    </location>
</feature>
<keyword evidence="5" id="KW-1185">Reference proteome</keyword>
<evidence type="ECO:0000313" key="5">
    <source>
        <dbReference type="Proteomes" id="UP001295740"/>
    </source>
</evidence>